<evidence type="ECO:0000256" key="1">
    <source>
        <dbReference type="SAM" id="Phobius"/>
    </source>
</evidence>
<keyword evidence="1" id="KW-0812">Transmembrane</keyword>
<keyword evidence="1" id="KW-1133">Transmembrane helix</keyword>
<proteinExistence type="predicted"/>
<evidence type="ECO:0000313" key="2">
    <source>
        <dbReference type="EMBL" id="KAK8780043.1"/>
    </source>
</evidence>
<gene>
    <name evidence="2" type="ORF">V5799_018612</name>
</gene>
<protein>
    <submittedName>
        <fullName evidence="2">Uncharacterized protein</fullName>
    </submittedName>
</protein>
<evidence type="ECO:0000313" key="3">
    <source>
        <dbReference type="Proteomes" id="UP001321473"/>
    </source>
</evidence>
<dbReference type="EMBL" id="JARKHS020009232">
    <property type="protein sequence ID" value="KAK8780043.1"/>
    <property type="molecule type" value="Genomic_DNA"/>
</dbReference>
<keyword evidence="3" id="KW-1185">Reference proteome</keyword>
<reference evidence="2 3" key="1">
    <citation type="journal article" date="2023" name="Arcadia Sci">
        <title>De novo assembly of a long-read Amblyomma americanum tick genome.</title>
        <authorList>
            <person name="Chou S."/>
            <person name="Poskanzer K.E."/>
            <person name="Rollins M."/>
            <person name="Thuy-Boun P.S."/>
        </authorList>
    </citation>
    <scope>NUCLEOTIDE SEQUENCE [LARGE SCALE GENOMIC DNA]</scope>
    <source>
        <strain evidence="2">F_SG_1</strain>
        <tissue evidence="2">Salivary glands</tissue>
    </source>
</reference>
<keyword evidence="1" id="KW-0472">Membrane</keyword>
<comment type="caution">
    <text evidence="2">The sequence shown here is derived from an EMBL/GenBank/DDBJ whole genome shotgun (WGS) entry which is preliminary data.</text>
</comment>
<dbReference type="AlphaFoldDB" id="A0AAQ4F003"/>
<sequence length="232" mass="26587">MPCVNNSTRVEVLILAQLQPSYRGAVTARLWRDSMANRRDVCLTVIALLIGAPWSIAEMQKKLSIVKFVDTCDPVWIYYSSVVTAPCTVNIYQYTSENWTVFTRLHIEGRYSLTFPRNCSNKTPVTEKERFIGLFGPGSPGMPSITMKVLQLQNDSSDFNLYDDRWTGPDLSGYRQPFVAYELRVKAYNPGDGDPECVTEIKEYVKEQGQFQFRPDRVYNPACKCIYNRALY</sequence>
<name>A0AAQ4F003_AMBAM</name>
<dbReference type="Proteomes" id="UP001321473">
    <property type="component" value="Unassembled WGS sequence"/>
</dbReference>
<feature type="transmembrane region" description="Helical" evidence="1">
    <location>
        <begin position="41"/>
        <end position="57"/>
    </location>
</feature>
<accession>A0AAQ4F003</accession>
<organism evidence="2 3">
    <name type="scientific">Amblyomma americanum</name>
    <name type="common">Lone star tick</name>
    <dbReference type="NCBI Taxonomy" id="6943"/>
    <lineage>
        <taxon>Eukaryota</taxon>
        <taxon>Metazoa</taxon>
        <taxon>Ecdysozoa</taxon>
        <taxon>Arthropoda</taxon>
        <taxon>Chelicerata</taxon>
        <taxon>Arachnida</taxon>
        <taxon>Acari</taxon>
        <taxon>Parasitiformes</taxon>
        <taxon>Ixodida</taxon>
        <taxon>Ixodoidea</taxon>
        <taxon>Ixodidae</taxon>
        <taxon>Amblyomminae</taxon>
        <taxon>Amblyomma</taxon>
    </lineage>
</organism>